<dbReference type="Proteomes" id="UP000552560">
    <property type="component" value="Unassembled WGS sequence"/>
</dbReference>
<protein>
    <submittedName>
        <fullName evidence="1">Uncharacterized protein</fullName>
    </submittedName>
</protein>
<name>A0A7Y0ZZ59_PSEVE</name>
<gene>
    <name evidence="1" type="ORF">HBO43_29615</name>
</gene>
<dbReference type="OrthoDB" id="9906283at2"/>
<sequence length="56" mass="6047">MARKREVDAVVDPVFAVDLRKAARGEIQQGIPADSEAAELIPDVAGYFGTRKHLPA</sequence>
<reference evidence="1 2" key="1">
    <citation type="journal article" date="2020" name="Front. Microbiol.">
        <title>Genetic Organization of the aprX-lipA2 Operon Affects the Proteolytic Potential of Pseudomonas Species in Milk.</title>
        <authorList>
            <person name="Maier C."/>
            <person name="Huptas C."/>
            <person name="von Neubeck M."/>
            <person name="Scherer S."/>
            <person name="Wenning M."/>
            <person name="Lucking G."/>
        </authorList>
    </citation>
    <scope>NUCLEOTIDE SEQUENCE [LARGE SCALE GENOMIC DNA]</scope>
    <source>
        <strain evidence="1 2">WS 4671</strain>
    </source>
</reference>
<organism evidence="1 2">
    <name type="scientific">Pseudomonas veronii</name>
    <dbReference type="NCBI Taxonomy" id="76761"/>
    <lineage>
        <taxon>Bacteria</taxon>
        <taxon>Pseudomonadati</taxon>
        <taxon>Pseudomonadota</taxon>
        <taxon>Gammaproteobacteria</taxon>
        <taxon>Pseudomonadales</taxon>
        <taxon>Pseudomonadaceae</taxon>
        <taxon>Pseudomonas</taxon>
    </lineage>
</organism>
<evidence type="ECO:0000313" key="1">
    <source>
        <dbReference type="EMBL" id="NMY00739.1"/>
    </source>
</evidence>
<dbReference type="RefSeq" id="WP_156422921.1">
    <property type="nucleotide sequence ID" value="NZ_CP149793.1"/>
</dbReference>
<dbReference type="AlphaFoldDB" id="A0A7Y0ZZ59"/>
<comment type="caution">
    <text evidence="1">The sequence shown here is derived from an EMBL/GenBank/DDBJ whole genome shotgun (WGS) entry which is preliminary data.</text>
</comment>
<proteinExistence type="predicted"/>
<dbReference type="EMBL" id="JAAQWE010000046">
    <property type="protein sequence ID" value="NMY00739.1"/>
    <property type="molecule type" value="Genomic_DNA"/>
</dbReference>
<evidence type="ECO:0000313" key="2">
    <source>
        <dbReference type="Proteomes" id="UP000552560"/>
    </source>
</evidence>
<accession>A0A7Y0ZZ59</accession>